<keyword evidence="4" id="KW-0597">Phosphoprotein</keyword>
<reference evidence="10" key="1">
    <citation type="submission" date="2020-03" db="EMBL/GenBank/DDBJ databases">
        <title>Spirochaetal bacteria isolated from arthropods constitute a novel genus Entomospira genus novum within the order Spirochaetales.</title>
        <authorList>
            <person name="Grana-Miraglia L."/>
            <person name="Sikutova S."/>
            <person name="Fingerle V."/>
            <person name="Sing A."/>
            <person name="Castillo-Ramirez S."/>
            <person name="Margos G."/>
            <person name="Rudolf I."/>
        </authorList>
    </citation>
    <scope>NUCLEOTIDE SEQUENCE</scope>
    <source>
        <strain evidence="10">BR208</strain>
    </source>
</reference>
<keyword evidence="7" id="KW-1133">Transmembrane helix</keyword>
<dbReference type="InterPro" id="IPR003661">
    <property type="entry name" value="HisK_dim/P_dom"/>
</dbReference>
<organism evidence="10 11">
    <name type="scientific">Entomospira nematocerorum</name>
    <dbReference type="NCBI Taxonomy" id="2719987"/>
    <lineage>
        <taxon>Bacteria</taxon>
        <taxon>Pseudomonadati</taxon>
        <taxon>Spirochaetota</taxon>
        <taxon>Spirochaetia</taxon>
        <taxon>Spirochaetales</taxon>
        <taxon>Spirochaetaceae</taxon>
        <taxon>Entomospira</taxon>
    </lineage>
</organism>
<gene>
    <name evidence="10" type="ORF">HCT46_02875</name>
</gene>
<evidence type="ECO:0000313" key="11">
    <source>
        <dbReference type="Proteomes" id="UP000752013"/>
    </source>
</evidence>
<dbReference type="InterPro" id="IPR036097">
    <property type="entry name" value="HisK_dim/P_sf"/>
</dbReference>
<evidence type="ECO:0000259" key="9">
    <source>
        <dbReference type="PROSITE" id="PS50885"/>
    </source>
</evidence>
<evidence type="ECO:0000256" key="4">
    <source>
        <dbReference type="ARBA" id="ARBA00022553"/>
    </source>
</evidence>
<dbReference type="SMART" id="SM00388">
    <property type="entry name" value="HisKA"/>
    <property type="match status" value="1"/>
</dbReference>
<keyword evidence="6 10" id="KW-0418">Kinase</keyword>
<keyword evidence="5" id="KW-0808">Transferase</keyword>
<dbReference type="Pfam" id="PF02518">
    <property type="entry name" value="HATPase_c"/>
    <property type="match status" value="1"/>
</dbReference>
<dbReference type="CDD" id="cd00075">
    <property type="entry name" value="HATPase"/>
    <property type="match status" value="1"/>
</dbReference>
<dbReference type="InterPro" id="IPR003660">
    <property type="entry name" value="HAMP_dom"/>
</dbReference>
<dbReference type="CDD" id="cd00082">
    <property type="entry name" value="HisKA"/>
    <property type="match status" value="1"/>
</dbReference>
<dbReference type="InterPro" id="IPR003594">
    <property type="entry name" value="HATPase_dom"/>
</dbReference>
<evidence type="ECO:0000256" key="2">
    <source>
        <dbReference type="ARBA" id="ARBA00004370"/>
    </source>
</evidence>
<dbReference type="AlphaFoldDB" id="A0A968KSR4"/>
<dbReference type="PROSITE" id="PS50109">
    <property type="entry name" value="HIS_KIN"/>
    <property type="match status" value="1"/>
</dbReference>
<dbReference type="FunFam" id="3.30.565.10:FF:000006">
    <property type="entry name" value="Sensor histidine kinase WalK"/>
    <property type="match status" value="1"/>
</dbReference>
<evidence type="ECO:0000256" key="3">
    <source>
        <dbReference type="ARBA" id="ARBA00012438"/>
    </source>
</evidence>
<dbReference type="PRINTS" id="PR00344">
    <property type="entry name" value="BCTRLSENSOR"/>
</dbReference>
<dbReference type="PANTHER" id="PTHR43547">
    <property type="entry name" value="TWO-COMPONENT HISTIDINE KINASE"/>
    <property type="match status" value="1"/>
</dbReference>
<proteinExistence type="predicted"/>
<dbReference type="SUPFAM" id="SSF55874">
    <property type="entry name" value="ATPase domain of HSP90 chaperone/DNA topoisomerase II/histidine kinase"/>
    <property type="match status" value="1"/>
</dbReference>
<dbReference type="Gene3D" id="1.10.287.130">
    <property type="match status" value="1"/>
</dbReference>
<evidence type="ECO:0000256" key="7">
    <source>
        <dbReference type="SAM" id="Phobius"/>
    </source>
</evidence>
<dbReference type="SMART" id="SM00304">
    <property type="entry name" value="HAMP"/>
    <property type="match status" value="1"/>
</dbReference>
<evidence type="ECO:0000256" key="5">
    <source>
        <dbReference type="ARBA" id="ARBA00022679"/>
    </source>
</evidence>
<dbReference type="Gene3D" id="6.10.340.10">
    <property type="match status" value="1"/>
</dbReference>
<comment type="subcellular location">
    <subcellularLocation>
        <location evidence="2">Membrane</location>
    </subcellularLocation>
</comment>
<keyword evidence="11" id="KW-1185">Reference proteome</keyword>
<feature type="domain" description="Histidine kinase" evidence="8">
    <location>
        <begin position="275"/>
        <end position="488"/>
    </location>
</feature>
<dbReference type="Pfam" id="PF00512">
    <property type="entry name" value="HisKA"/>
    <property type="match status" value="1"/>
</dbReference>
<dbReference type="SUPFAM" id="SSF47384">
    <property type="entry name" value="Homodimeric domain of signal transducing histidine kinase"/>
    <property type="match status" value="1"/>
</dbReference>
<dbReference type="RefSeq" id="WP_167703304.1">
    <property type="nucleotide sequence ID" value="NZ_CP118168.1"/>
</dbReference>
<dbReference type="InterPro" id="IPR005467">
    <property type="entry name" value="His_kinase_dom"/>
</dbReference>
<comment type="caution">
    <text evidence="10">The sequence shown here is derived from an EMBL/GenBank/DDBJ whole genome shotgun (WGS) entry which is preliminary data.</text>
</comment>
<dbReference type="Gene3D" id="3.30.565.10">
    <property type="entry name" value="Histidine kinase-like ATPase, C-terminal domain"/>
    <property type="match status" value="1"/>
</dbReference>
<evidence type="ECO:0000313" key="10">
    <source>
        <dbReference type="EMBL" id="NIZ46860.1"/>
    </source>
</evidence>
<dbReference type="SUPFAM" id="SSF158472">
    <property type="entry name" value="HAMP domain-like"/>
    <property type="match status" value="1"/>
</dbReference>
<comment type="catalytic activity">
    <reaction evidence="1">
        <text>ATP + protein L-histidine = ADP + protein N-phospho-L-histidine.</text>
        <dbReference type="EC" id="2.7.13.3"/>
    </reaction>
</comment>
<dbReference type="PANTHER" id="PTHR43547:SF2">
    <property type="entry name" value="HYBRID SIGNAL TRANSDUCTION HISTIDINE KINASE C"/>
    <property type="match status" value="1"/>
</dbReference>
<evidence type="ECO:0000256" key="6">
    <source>
        <dbReference type="ARBA" id="ARBA00022777"/>
    </source>
</evidence>
<evidence type="ECO:0000259" key="8">
    <source>
        <dbReference type="PROSITE" id="PS50109"/>
    </source>
</evidence>
<protein>
    <recommendedName>
        <fullName evidence="3">histidine kinase</fullName>
        <ecNumber evidence="3">2.7.13.3</ecNumber>
    </recommendedName>
</protein>
<dbReference type="CDD" id="cd06225">
    <property type="entry name" value="HAMP"/>
    <property type="match status" value="1"/>
</dbReference>
<sequence>MKDVDNGKSRIPFEIRLQTRIFLTFFTVMTFFVVYAYFRLTKEVKDQFLQYALISRERSIADIVNHLESVYRQDRSWNLHSGQDIVRYAMRNGQVITLMNINREVIWKMDKWSVGLGLANNARQRHRQRSNTTEILDDENYTAAIITNDLEYTEVEKALLYDGRIVGYVLVGNYIHTSLNPEGLDARQQLLLKVSGTAFLGLFMATITAMGLARLFSGPLSNLTKAAKAMQSGYLVQNLQDRSGTVEIGELTRAFNYLSYSLNEQRALRKRLTSDISHELRTPLNALLALSEAYVDGVVPVTTESLQTFRHEIIRLTSLVSELSKISDLEDDQLNIEKKEFYLCDVLDDLIIVYESLSLKNSLQFSYAIDSQIKMYADKDRFKQAIINLLSNAIKYTPAGGTVMLIAYRDANHIYIQVQDSGEGIPDDQKEHIFERFYRLEQSRNRNTGGAGLGLTLVKRIVDAHQWRVYVDNNTPCGSVFTIEIVHR</sequence>
<keyword evidence="7" id="KW-0472">Membrane</keyword>
<accession>A0A968KSR4</accession>
<dbReference type="SMART" id="SM00387">
    <property type="entry name" value="HATPase_c"/>
    <property type="match status" value="1"/>
</dbReference>
<dbReference type="GO" id="GO:0000155">
    <property type="term" value="F:phosphorelay sensor kinase activity"/>
    <property type="evidence" value="ECO:0007669"/>
    <property type="project" value="InterPro"/>
</dbReference>
<dbReference type="Proteomes" id="UP000752013">
    <property type="component" value="Unassembled WGS sequence"/>
</dbReference>
<name>A0A968KSR4_9SPIO</name>
<dbReference type="Pfam" id="PF00672">
    <property type="entry name" value="HAMP"/>
    <property type="match status" value="1"/>
</dbReference>
<dbReference type="InterPro" id="IPR036890">
    <property type="entry name" value="HATPase_C_sf"/>
</dbReference>
<dbReference type="EMBL" id="JAATLK010000001">
    <property type="protein sequence ID" value="NIZ46860.1"/>
    <property type="molecule type" value="Genomic_DNA"/>
</dbReference>
<dbReference type="PROSITE" id="PS50885">
    <property type="entry name" value="HAMP"/>
    <property type="match status" value="1"/>
</dbReference>
<keyword evidence="7" id="KW-0812">Transmembrane</keyword>
<evidence type="ECO:0000256" key="1">
    <source>
        <dbReference type="ARBA" id="ARBA00000085"/>
    </source>
</evidence>
<feature type="domain" description="HAMP" evidence="9">
    <location>
        <begin position="214"/>
        <end position="267"/>
    </location>
</feature>
<feature type="transmembrane region" description="Helical" evidence="7">
    <location>
        <begin position="20"/>
        <end position="38"/>
    </location>
</feature>
<dbReference type="GO" id="GO:0016020">
    <property type="term" value="C:membrane"/>
    <property type="evidence" value="ECO:0007669"/>
    <property type="project" value="UniProtKB-SubCell"/>
</dbReference>
<dbReference type="EC" id="2.7.13.3" evidence="3"/>
<dbReference type="InterPro" id="IPR004358">
    <property type="entry name" value="Sig_transdc_His_kin-like_C"/>
</dbReference>